<dbReference type="GO" id="GO:0016740">
    <property type="term" value="F:transferase activity"/>
    <property type="evidence" value="ECO:0007669"/>
    <property type="project" value="UniProtKB-KW"/>
</dbReference>
<gene>
    <name evidence="2" type="ORF">DM02DRAFT_90254</name>
</gene>
<accession>A0A2V1DGP8</accession>
<dbReference type="GO" id="GO:0005634">
    <property type="term" value="C:nucleus"/>
    <property type="evidence" value="ECO:0007669"/>
    <property type="project" value="TreeGrafter"/>
</dbReference>
<dbReference type="PANTHER" id="PTHR42695">
    <property type="entry name" value="GLUTAMINE AMIDOTRANSFERASE YLR126C-RELATED"/>
    <property type="match status" value="1"/>
</dbReference>
<dbReference type="OrthoDB" id="92161at2759"/>
<dbReference type="SUPFAM" id="SSF52317">
    <property type="entry name" value="Class I glutamine amidotransferase-like"/>
    <property type="match status" value="1"/>
</dbReference>
<keyword evidence="2" id="KW-0315">Glutamine amidotransferase</keyword>
<dbReference type="STRING" id="97972.A0A2V1DGP8"/>
<dbReference type="PROSITE" id="PS51273">
    <property type="entry name" value="GATASE_TYPE_1"/>
    <property type="match status" value="1"/>
</dbReference>
<dbReference type="InterPro" id="IPR029062">
    <property type="entry name" value="Class_I_gatase-like"/>
</dbReference>
<keyword evidence="3" id="KW-1185">Reference proteome</keyword>
<reference evidence="2 3" key="1">
    <citation type="journal article" date="2018" name="Sci. Rep.">
        <title>Comparative genomics provides insights into the lifestyle and reveals functional heterogeneity of dark septate endophytic fungi.</title>
        <authorList>
            <person name="Knapp D.G."/>
            <person name="Nemeth J.B."/>
            <person name="Barry K."/>
            <person name="Hainaut M."/>
            <person name="Henrissat B."/>
            <person name="Johnson J."/>
            <person name="Kuo A."/>
            <person name="Lim J.H.P."/>
            <person name="Lipzen A."/>
            <person name="Nolan M."/>
            <person name="Ohm R.A."/>
            <person name="Tamas L."/>
            <person name="Grigoriev I.V."/>
            <person name="Spatafora J.W."/>
            <person name="Nagy L.G."/>
            <person name="Kovacs G.M."/>
        </authorList>
    </citation>
    <scope>NUCLEOTIDE SEQUENCE [LARGE SCALE GENOMIC DNA]</scope>
    <source>
        <strain evidence="2 3">DSE2036</strain>
    </source>
</reference>
<feature type="domain" description="Glutamine amidotransferase" evidence="1">
    <location>
        <begin position="54"/>
        <end position="195"/>
    </location>
</feature>
<organism evidence="2 3">
    <name type="scientific">Periconia macrospinosa</name>
    <dbReference type="NCBI Taxonomy" id="97972"/>
    <lineage>
        <taxon>Eukaryota</taxon>
        <taxon>Fungi</taxon>
        <taxon>Dikarya</taxon>
        <taxon>Ascomycota</taxon>
        <taxon>Pezizomycotina</taxon>
        <taxon>Dothideomycetes</taxon>
        <taxon>Pleosporomycetidae</taxon>
        <taxon>Pleosporales</taxon>
        <taxon>Massarineae</taxon>
        <taxon>Periconiaceae</taxon>
        <taxon>Periconia</taxon>
    </lineage>
</organism>
<evidence type="ECO:0000313" key="3">
    <source>
        <dbReference type="Proteomes" id="UP000244855"/>
    </source>
</evidence>
<evidence type="ECO:0000259" key="1">
    <source>
        <dbReference type="Pfam" id="PF00117"/>
    </source>
</evidence>
<dbReference type="InterPro" id="IPR044992">
    <property type="entry name" value="ChyE-like"/>
</dbReference>
<proteinExistence type="predicted"/>
<dbReference type="PANTHER" id="PTHR42695:SF5">
    <property type="entry name" value="GLUTAMINE AMIDOTRANSFERASE YLR126C-RELATED"/>
    <property type="match status" value="1"/>
</dbReference>
<keyword evidence="2" id="KW-0808">Transferase</keyword>
<dbReference type="Pfam" id="PF00117">
    <property type="entry name" value="GATase"/>
    <property type="match status" value="1"/>
</dbReference>
<dbReference type="GO" id="GO:0005829">
    <property type="term" value="C:cytosol"/>
    <property type="evidence" value="ECO:0007669"/>
    <property type="project" value="TreeGrafter"/>
</dbReference>
<dbReference type="Proteomes" id="UP000244855">
    <property type="component" value="Unassembled WGS sequence"/>
</dbReference>
<name>A0A2V1DGP8_9PLEO</name>
<dbReference type="Gene3D" id="3.40.50.880">
    <property type="match status" value="1"/>
</dbReference>
<dbReference type="EMBL" id="KZ805443">
    <property type="protein sequence ID" value="PVH97208.1"/>
    <property type="molecule type" value="Genomic_DNA"/>
</dbReference>
<dbReference type="AlphaFoldDB" id="A0A2V1DGP8"/>
<evidence type="ECO:0000313" key="2">
    <source>
        <dbReference type="EMBL" id="PVH97208.1"/>
    </source>
</evidence>
<dbReference type="InterPro" id="IPR017926">
    <property type="entry name" value="GATASE"/>
</dbReference>
<sequence>MSHPPPFKAAILVNSISPIDPNFNAAFKHSITTAKPSAQVSFFDPVEAQTYPRPGDYDLIVLTGGGTADATAKDVPWVLKMREFLRTTVETCPGQKIVGVCWGHEVIHVAFGGALGRLGGFEGGVMPIKLTSAGSKFFSSYLPSTEVFNIHEFHEMEVKAPGKGFRALAVDNQCLVNEANTILSFQGHPEMDAELSKLLLSFNPQYVSGDKVEQEALETRIHSPHDGIAIWKRIVEWAGEA</sequence>
<protein>
    <submittedName>
        <fullName evidence="2">Copper/iron-regulated glutamine amidotransferase</fullName>
    </submittedName>
</protein>